<dbReference type="InterPro" id="IPR029058">
    <property type="entry name" value="AB_hydrolase_fold"/>
</dbReference>
<dbReference type="PANTHER" id="PTHR46331:SF2">
    <property type="entry name" value="VALACYCLOVIR HYDROLASE"/>
    <property type="match status" value="1"/>
</dbReference>
<dbReference type="AlphaFoldDB" id="A0AAW1TVG2"/>
<dbReference type="Pfam" id="PF00561">
    <property type="entry name" value="Abhydrolase_1"/>
    <property type="match status" value="1"/>
</dbReference>
<evidence type="ECO:0000259" key="1">
    <source>
        <dbReference type="Pfam" id="PF00561"/>
    </source>
</evidence>
<feature type="domain" description="AB hydrolase-1" evidence="1">
    <location>
        <begin position="10"/>
        <end position="89"/>
    </location>
</feature>
<gene>
    <name evidence="2" type="ORF">WA026_011436</name>
</gene>
<reference evidence="2 3" key="1">
    <citation type="submission" date="2023-03" db="EMBL/GenBank/DDBJ databases">
        <title>Genome insight into feeding habits of ladybird beetles.</title>
        <authorList>
            <person name="Li H.-S."/>
            <person name="Huang Y.-H."/>
            <person name="Pang H."/>
        </authorList>
    </citation>
    <scope>NUCLEOTIDE SEQUENCE [LARGE SCALE GENOMIC DNA]</scope>
    <source>
        <strain evidence="2">SYSU_2023b</strain>
        <tissue evidence="2">Whole body</tissue>
    </source>
</reference>
<dbReference type="Proteomes" id="UP001431783">
    <property type="component" value="Unassembled WGS sequence"/>
</dbReference>
<evidence type="ECO:0000313" key="3">
    <source>
        <dbReference type="Proteomes" id="UP001431783"/>
    </source>
</evidence>
<sequence>MKVGTGKNNVLCFPGALVTIWSNFKHQITGLDRSKFTIVAWDPPGHGYSRPPERLLNSKFHEEDAATAHEFMKILSIESFSLLGWSNGGISRFWQLNFQRSLIH</sequence>
<dbReference type="EMBL" id="JARQZJ010000005">
    <property type="protein sequence ID" value="KAK9871154.1"/>
    <property type="molecule type" value="Genomic_DNA"/>
</dbReference>
<keyword evidence="3" id="KW-1185">Reference proteome</keyword>
<name>A0AAW1TVG2_9CUCU</name>
<dbReference type="GO" id="GO:0017171">
    <property type="term" value="F:serine hydrolase activity"/>
    <property type="evidence" value="ECO:0007669"/>
    <property type="project" value="TreeGrafter"/>
</dbReference>
<dbReference type="Gene3D" id="3.40.50.1820">
    <property type="entry name" value="alpha/beta hydrolase"/>
    <property type="match status" value="1"/>
</dbReference>
<comment type="caution">
    <text evidence="2">The sequence shown here is derived from an EMBL/GenBank/DDBJ whole genome shotgun (WGS) entry which is preliminary data.</text>
</comment>
<proteinExistence type="predicted"/>
<dbReference type="PANTHER" id="PTHR46331">
    <property type="entry name" value="VALACYCLOVIR HYDROLASE"/>
    <property type="match status" value="1"/>
</dbReference>
<organism evidence="2 3">
    <name type="scientific">Henosepilachna vigintioctopunctata</name>
    <dbReference type="NCBI Taxonomy" id="420089"/>
    <lineage>
        <taxon>Eukaryota</taxon>
        <taxon>Metazoa</taxon>
        <taxon>Ecdysozoa</taxon>
        <taxon>Arthropoda</taxon>
        <taxon>Hexapoda</taxon>
        <taxon>Insecta</taxon>
        <taxon>Pterygota</taxon>
        <taxon>Neoptera</taxon>
        <taxon>Endopterygota</taxon>
        <taxon>Coleoptera</taxon>
        <taxon>Polyphaga</taxon>
        <taxon>Cucujiformia</taxon>
        <taxon>Coccinelloidea</taxon>
        <taxon>Coccinellidae</taxon>
        <taxon>Epilachninae</taxon>
        <taxon>Epilachnini</taxon>
        <taxon>Henosepilachna</taxon>
    </lineage>
</organism>
<protein>
    <recommendedName>
        <fullName evidence="1">AB hydrolase-1 domain-containing protein</fullName>
    </recommendedName>
</protein>
<evidence type="ECO:0000313" key="2">
    <source>
        <dbReference type="EMBL" id="KAK9871154.1"/>
    </source>
</evidence>
<accession>A0AAW1TVG2</accession>
<dbReference type="InterPro" id="IPR000073">
    <property type="entry name" value="AB_hydrolase_1"/>
</dbReference>
<dbReference type="SUPFAM" id="SSF53474">
    <property type="entry name" value="alpha/beta-Hydrolases"/>
    <property type="match status" value="1"/>
</dbReference>